<dbReference type="CDD" id="cd10150">
    <property type="entry name" value="CobN_like"/>
    <property type="match status" value="1"/>
</dbReference>
<comment type="similarity">
    <text evidence="1">Belongs to the Mg-chelatase subunit H family.</text>
</comment>
<feature type="domain" description="CobN/magnesium chelatase" evidence="2">
    <location>
        <begin position="118"/>
        <end position="1215"/>
    </location>
</feature>
<comment type="caution">
    <text evidence="3">The sequence shown here is derived from an EMBL/GenBank/DDBJ whole genome shotgun (WGS) entry which is preliminary data.</text>
</comment>
<dbReference type="InterPro" id="IPR011771">
    <property type="entry name" value="BchH"/>
</dbReference>
<dbReference type="NCBIfam" id="TIGR02025">
    <property type="entry name" value="BchH"/>
    <property type="match status" value="1"/>
</dbReference>
<dbReference type="PATRIC" id="fig|647171.4.peg.707"/>
<dbReference type="GO" id="GO:0051116">
    <property type="term" value="F:cobaltochelatase activity"/>
    <property type="evidence" value="ECO:0007669"/>
    <property type="project" value="UniProtKB-EC"/>
</dbReference>
<reference evidence="3 4" key="1">
    <citation type="submission" date="2011-09" db="EMBL/GenBank/DDBJ databases">
        <title>The draft genome of Methanotorris formicicus Mc-S-70.</title>
        <authorList>
            <consortium name="US DOE Joint Genome Institute (JGI-PGF)"/>
            <person name="Lucas S."/>
            <person name="Han J."/>
            <person name="Lapidus A."/>
            <person name="Cheng J.-F."/>
            <person name="Goodwin L."/>
            <person name="Pitluck S."/>
            <person name="Peters L."/>
            <person name="Land M.L."/>
            <person name="Hauser L."/>
            <person name="Sieprawska-Lupa M."/>
            <person name="Takai K."/>
            <person name="Miyazaki J."/>
            <person name="Whitman W."/>
            <person name="Woyke T.J."/>
        </authorList>
    </citation>
    <scope>NUCLEOTIDE SEQUENCE [LARGE SCALE GENOMIC DNA]</scope>
    <source>
        <strain evidence="3 4">Mc-S-70</strain>
    </source>
</reference>
<dbReference type="InterPro" id="IPR011953">
    <property type="entry name" value="Cobalto_CobN"/>
</dbReference>
<dbReference type="EC" id="6.6.1.2" evidence="3"/>
<dbReference type="PANTHER" id="PTHR44119:SF4">
    <property type="entry name" value="AEROBIC COBALTOCHELATASE SUBUNIT COBN"/>
    <property type="match status" value="1"/>
</dbReference>
<organism evidence="3 4">
    <name type="scientific">Methanotorris formicicus Mc-S-70</name>
    <dbReference type="NCBI Taxonomy" id="647171"/>
    <lineage>
        <taxon>Archaea</taxon>
        <taxon>Methanobacteriati</taxon>
        <taxon>Methanobacteriota</taxon>
        <taxon>Methanomada group</taxon>
        <taxon>Methanococci</taxon>
        <taxon>Methanococcales</taxon>
        <taxon>Methanocaldococcaceae</taxon>
        <taxon>Methanotorris</taxon>
    </lineage>
</organism>
<proteinExistence type="inferred from homology"/>
<dbReference type="PANTHER" id="PTHR44119">
    <property type="entry name" value="MAGNESIUM-CHELATASE SUBUNIT CHLH, CHLOROPLASTIC"/>
    <property type="match status" value="1"/>
</dbReference>
<dbReference type="Proteomes" id="UP000003706">
    <property type="component" value="Unassembled WGS sequence"/>
</dbReference>
<protein>
    <submittedName>
        <fullName evidence="3">Cobaltochelatase, Magnesium chelatase</fullName>
        <ecNumber evidence="3">6.6.1.1</ecNumber>
        <ecNumber evidence="3">6.6.1.2</ecNumber>
    </submittedName>
</protein>
<evidence type="ECO:0000313" key="3">
    <source>
        <dbReference type="EMBL" id="EHP87406.1"/>
    </source>
</evidence>
<keyword evidence="3" id="KW-0436">Ligase</keyword>
<dbReference type="NCBIfam" id="TIGR02257">
    <property type="entry name" value="cobalto_cobN"/>
    <property type="match status" value="1"/>
</dbReference>
<dbReference type="STRING" id="647171.MetfoDRAFT_0719"/>
<dbReference type="EMBL" id="AGJL01000014">
    <property type="protein sequence ID" value="EHP87406.1"/>
    <property type="molecule type" value="Genomic_DNA"/>
</dbReference>
<accession>H1KY46</accession>
<dbReference type="AlphaFoldDB" id="H1KY46"/>
<dbReference type="Pfam" id="PF02514">
    <property type="entry name" value="CobN-Mg_chel"/>
    <property type="match status" value="1"/>
</dbReference>
<dbReference type="InterPro" id="IPR003672">
    <property type="entry name" value="CobN/Mg_chltase"/>
</dbReference>
<sequence>MNGENMIKIGFVSTVDSDDLVFEEAYKEVKKYGIEFKILDYKCGEEEFKDFLEFIKDANIVFTKLMGGKSAFRYFDELKAFVDKYNIPFLPLPTLNEVHPDLDEATTVSEEVKLKVIKYLGYEGVENYKNLLLYLANKFGDKNIPYEEPKPMPWQGIYYKNKYFETLDDYLDYLKEIGKEINGKPIIGILFYRNWFIANNIDYLNDLIEIVEDKGAIPIAVFTSHLKNELGAIGTLGVFKKFFYKDGKPFIHALINTTMFTLSMGVKADILKDEPEFLKELNVPILQGIISTGFIENWEKSISGINPIDLVIGMAMPEFDGAIIHFPIGGKKKVKDGDVGVPIIKYKAIKDRAEKIVDLALKYADLKLKPNDEKKIAIIFHNYPPRNDKIASAFGLDSPESVLNILKELKKRGFVVDELYENGTELIKKMLNYATNDKRFLTEEVIKKAVGKVKKENYEKWFNSLSEKVKEELIKNWGAIPGEIMNFDNALIIPGIINGNIFISVQSPRGFGENPSAIYHSPDMPPTHYYIAFYKWVKEVFKADAVMHIGKHGSLEWLPGKGAGLSRNCYPDICMELPNIYPFIVNNPGEGTQAKRRAYATIISHLIPPMTTSDLYGDLVELEKNIDEYYETENKEKKEFLKKEILDKIKELKLDEDLMDGEVIDEEINEENFEKLLNRIHDYLEELKNRQINEGLHIMGIPLKGEKLVNMLFMIIRYQFNYLEKLAEVLGYNWDKLNENKGKNHKIIDKINEIGINLLKEYMEYNFDENKIDELKTIKLNSELKEILKTVSKIYRNLMRVNEEIENAVNALEGKYVPPKIAGAPTKDINCLPTGRNFYSCNPQEIPTKSAYEMGKRLSDDLINKYLEEEGKYPEYLGIIVWGSPTMRTKGDDIGEILYLLGVKPVWNKMGRVVGIEVIPLEELGRPRIDVTLRISGLFRDTFPQVVDLIDEAIRTVANLDEPDEMNYVKKHYKQEVEEKLKKGIDEKIARETSLYRIFGCKPGCYGAGVADLLTEKNWESLEDLAKVYVEWGGYVYGKDIYGIEAKEEFIKRLSKIELTVKNEDSQEWDIFEGDDFNSYHGGMIASVTYYSGKQPKSYIGDTSNPNKIKTKHLKEEGKQIFRTKIMNPKWIEGMKKHGYKGASDFSKYVDHMFQWDATSNIIDDWMYEKIAEKYVFDKEMEEFFKENNPYALLNITERLLEAIERGMWKTDEETKEKLRKKYLEIEGMIEEKL</sequence>
<evidence type="ECO:0000259" key="2">
    <source>
        <dbReference type="Pfam" id="PF02514"/>
    </source>
</evidence>
<keyword evidence="4" id="KW-1185">Reference proteome</keyword>
<name>H1KY46_9EURY</name>
<gene>
    <name evidence="3" type="ORF">MetfoDRAFT_0719</name>
</gene>
<evidence type="ECO:0000256" key="1">
    <source>
        <dbReference type="ARBA" id="ARBA00010851"/>
    </source>
</evidence>
<dbReference type="GO" id="GO:0015995">
    <property type="term" value="P:chlorophyll biosynthetic process"/>
    <property type="evidence" value="ECO:0007669"/>
    <property type="project" value="InterPro"/>
</dbReference>
<dbReference type="EC" id="6.6.1.1" evidence="3"/>
<evidence type="ECO:0000313" key="4">
    <source>
        <dbReference type="Proteomes" id="UP000003706"/>
    </source>
</evidence>
<dbReference type="GO" id="GO:0016851">
    <property type="term" value="F:magnesium chelatase activity"/>
    <property type="evidence" value="ECO:0007669"/>
    <property type="project" value="UniProtKB-EC"/>
</dbReference>
<dbReference type="GO" id="GO:0009236">
    <property type="term" value="P:cobalamin biosynthetic process"/>
    <property type="evidence" value="ECO:0007669"/>
    <property type="project" value="InterPro"/>
</dbReference>